<feature type="compositionally biased region" description="Basic and acidic residues" evidence="2">
    <location>
        <begin position="25"/>
        <end position="48"/>
    </location>
</feature>
<evidence type="ECO:0000313" key="4">
    <source>
        <dbReference type="EnsemblMetazoa" id="AFUN003801-PA"/>
    </source>
</evidence>
<evidence type="ECO:0000256" key="2">
    <source>
        <dbReference type="SAM" id="MobiDB-lite"/>
    </source>
</evidence>
<feature type="domain" description="Core Histone H2A/H2B/H3" evidence="3">
    <location>
        <begin position="161"/>
        <end position="243"/>
    </location>
</feature>
<dbReference type="PRINTS" id="PR00622">
    <property type="entry name" value="HISTONEH3"/>
</dbReference>
<dbReference type="InterPro" id="IPR009072">
    <property type="entry name" value="Histone-fold"/>
</dbReference>
<dbReference type="InterPro" id="IPR000164">
    <property type="entry name" value="Histone_H3/CENP-A"/>
</dbReference>
<dbReference type="GO" id="GO:0046982">
    <property type="term" value="F:protein heterodimerization activity"/>
    <property type="evidence" value="ECO:0007669"/>
    <property type="project" value="InterPro"/>
</dbReference>
<dbReference type="SUPFAM" id="SSF47113">
    <property type="entry name" value="Histone-fold"/>
    <property type="match status" value="1"/>
</dbReference>
<feature type="compositionally biased region" description="Polar residues" evidence="2">
    <location>
        <begin position="64"/>
        <end position="74"/>
    </location>
</feature>
<dbReference type="VEuPathDB" id="VectorBase:AFUN2_008516"/>
<dbReference type="CDD" id="cd22911">
    <property type="entry name" value="HFD_H3"/>
    <property type="match status" value="1"/>
</dbReference>
<dbReference type="PANTHER" id="PTHR45810:SF1">
    <property type="entry name" value="HISTONE H3-LIKE CENTROMERIC PROTEIN A"/>
    <property type="match status" value="1"/>
</dbReference>
<dbReference type="GO" id="GO:0000786">
    <property type="term" value="C:nucleosome"/>
    <property type="evidence" value="ECO:0007669"/>
    <property type="project" value="InterPro"/>
</dbReference>
<accession>A0A182RC85</accession>
<feature type="region of interest" description="Disordered" evidence="2">
    <location>
        <begin position="1"/>
        <end position="154"/>
    </location>
</feature>
<dbReference type="STRING" id="62324.A0A182RC85"/>
<evidence type="ECO:0000256" key="1">
    <source>
        <dbReference type="ARBA" id="ARBA00010343"/>
    </source>
</evidence>
<protein>
    <submittedName>
        <fullName evidence="4">Histone domain-containing protein</fullName>
    </submittedName>
</protein>
<dbReference type="Pfam" id="PF00125">
    <property type="entry name" value="Histone"/>
    <property type="match status" value="1"/>
</dbReference>
<dbReference type="GO" id="GO:0030527">
    <property type="term" value="F:structural constituent of chromatin"/>
    <property type="evidence" value="ECO:0007669"/>
    <property type="project" value="InterPro"/>
</dbReference>
<comment type="similarity">
    <text evidence="1">Belongs to the histone H3 family.</text>
</comment>
<dbReference type="InterPro" id="IPR007125">
    <property type="entry name" value="H2A/H2B/H3"/>
</dbReference>
<proteinExistence type="inferred from homology"/>
<dbReference type="Gene3D" id="1.10.20.10">
    <property type="entry name" value="Histone, subunit A"/>
    <property type="match status" value="1"/>
</dbReference>
<dbReference type="EnsemblMetazoa" id="AFUN003801-RA">
    <property type="protein sequence ID" value="AFUN003801-PA"/>
    <property type="gene ID" value="AFUN003801"/>
</dbReference>
<reference evidence="4" key="1">
    <citation type="submission" date="2020-05" db="UniProtKB">
        <authorList>
            <consortium name="EnsemblMetazoa"/>
        </authorList>
    </citation>
    <scope>IDENTIFICATION</scope>
    <source>
        <strain evidence="4">FUMOZ</strain>
    </source>
</reference>
<dbReference type="PANTHER" id="PTHR45810">
    <property type="entry name" value="HISTONE H3.2"/>
    <property type="match status" value="1"/>
</dbReference>
<dbReference type="AlphaFoldDB" id="A0A182RC85"/>
<dbReference type="VEuPathDB" id="VectorBase:AFUN003801"/>
<dbReference type="GO" id="GO:0003677">
    <property type="term" value="F:DNA binding"/>
    <property type="evidence" value="ECO:0007669"/>
    <property type="project" value="InterPro"/>
</dbReference>
<feature type="compositionally biased region" description="Basic residues" evidence="2">
    <location>
        <begin position="1"/>
        <end position="14"/>
    </location>
</feature>
<feature type="compositionally biased region" description="Polar residues" evidence="2">
    <location>
        <begin position="86"/>
        <end position="98"/>
    </location>
</feature>
<dbReference type="SMART" id="SM00428">
    <property type="entry name" value="H3"/>
    <property type="match status" value="1"/>
</dbReference>
<sequence length="248" mass="28057">MAPRKKTAKVKPPAKRNIPNASSEETGRAEGKTDYRALRTAEELRDVMGAESDDSLSNSENESFRNNTIQSRPNFSFLPSHKHSSPNKNYSPKRTNVGSAHRLTSMPTVPNTDHEETSSTASTSATRKTPRKSSAARETVQPSTSRQPHIRKQKIPGQLKVLKDIINLQSTVHNLIPKLCFGRVIREILSEYSNRSLKVTPDMLLCLQEASEIYLVQLFEDAYRCTLHRDRVTLIPKDMQLAFMLRRN</sequence>
<evidence type="ECO:0000259" key="3">
    <source>
        <dbReference type="Pfam" id="PF00125"/>
    </source>
</evidence>
<name>A0A182RC85_ANOFN</name>
<organism evidence="4">
    <name type="scientific">Anopheles funestus</name>
    <name type="common">African malaria mosquito</name>
    <dbReference type="NCBI Taxonomy" id="62324"/>
    <lineage>
        <taxon>Eukaryota</taxon>
        <taxon>Metazoa</taxon>
        <taxon>Ecdysozoa</taxon>
        <taxon>Arthropoda</taxon>
        <taxon>Hexapoda</taxon>
        <taxon>Insecta</taxon>
        <taxon>Pterygota</taxon>
        <taxon>Neoptera</taxon>
        <taxon>Endopterygota</taxon>
        <taxon>Diptera</taxon>
        <taxon>Nematocera</taxon>
        <taxon>Culicoidea</taxon>
        <taxon>Culicidae</taxon>
        <taxon>Anophelinae</taxon>
        <taxon>Anopheles</taxon>
    </lineage>
</organism>